<dbReference type="Proteomes" id="UP000053780">
    <property type="component" value="Unassembled WGS sequence"/>
</dbReference>
<dbReference type="Gene3D" id="3.40.50.1000">
    <property type="entry name" value="HAD superfamily/HAD-like"/>
    <property type="match status" value="1"/>
</dbReference>
<dbReference type="InterPro" id="IPR036412">
    <property type="entry name" value="HAD-like_sf"/>
</dbReference>
<dbReference type="Pfam" id="PF00702">
    <property type="entry name" value="Hydrolase"/>
    <property type="match status" value="1"/>
</dbReference>
<dbReference type="AlphaFoldDB" id="T0L0J8"/>
<dbReference type="GO" id="GO:0006206">
    <property type="term" value="P:pyrimidine nucleobase metabolic process"/>
    <property type="evidence" value="ECO:0007669"/>
    <property type="project" value="TreeGrafter"/>
</dbReference>
<reference evidence="1 2" key="1">
    <citation type="journal article" date="2013" name="BMC Genomics">
        <title>Genome sequencing and comparative genomics of honey bee microsporidia, Nosema apis reveal novel insights into host-parasite interactions.</title>
        <authorList>
            <person name="Chen Yp."/>
            <person name="Pettis J.S."/>
            <person name="Zhao Y."/>
            <person name="Liu X."/>
            <person name="Tallon L.J."/>
            <person name="Sadzewicz L.D."/>
            <person name="Li R."/>
            <person name="Zheng H."/>
            <person name="Huang S."/>
            <person name="Zhang X."/>
            <person name="Hamilton M.C."/>
            <person name="Pernal S.F."/>
            <person name="Melathopoulos A.P."/>
            <person name="Yan X."/>
            <person name="Evans J.D."/>
        </authorList>
    </citation>
    <scope>NUCLEOTIDE SEQUENCE [LARGE SCALE GENOMIC DNA]</scope>
    <source>
        <strain evidence="1 2">BRL 01</strain>
    </source>
</reference>
<dbReference type="GO" id="GO:0009166">
    <property type="term" value="P:nucleotide catabolic process"/>
    <property type="evidence" value="ECO:0007669"/>
    <property type="project" value="TreeGrafter"/>
</dbReference>
<dbReference type="SUPFAM" id="SSF56784">
    <property type="entry name" value="HAD-like"/>
    <property type="match status" value="1"/>
</dbReference>
<dbReference type="PANTHER" id="PTHR47438:SF1">
    <property type="entry name" value="PHOSPHATE METABOLISM PROTEIN 8-RELATED"/>
    <property type="match status" value="1"/>
</dbReference>
<sequence>MSNINIGKYNHKLNNEKVFIFDIDDTLYKRSMAIKNKEKFIWDLYYTSMRNKDMPQVSENLSLLQLNNFKLYKFRKDVSKRADESKQREFFTEFVFPDVKLKKLLNNIPFKKFCFTNGGLYRSRTILDIMEITECFDGVFYAENKDFIPIGKPLENSYKFIMDFLSITNPKQIYFFDDLEINISAAKKLGWNAFLIKENDDLTHIVKMVIKNN</sequence>
<dbReference type="InterPro" id="IPR052791">
    <property type="entry name" value="SSM1_domain"/>
</dbReference>
<evidence type="ECO:0000313" key="1">
    <source>
        <dbReference type="EMBL" id="EQB61082.1"/>
    </source>
</evidence>
<dbReference type="InterPro" id="IPR023214">
    <property type="entry name" value="HAD_sf"/>
</dbReference>
<dbReference type="SFLD" id="SFLDS00003">
    <property type="entry name" value="Haloacid_Dehalogenase"/>
    <property type="match status" value="1"/>
</dbReference>
<dbReference type="PANTHER" id="PTHR47438">
    <property type="entry name" value="PHOSPHATE METABOLISM PROTEIN 8-RELATED"/>
    <property type="match status" value="1"/>
</dbReference>
<protein>
    <submittedName>
        <fullName evidence="1">Pyrimidine 5-nucleotidase</fullName>
    </submittedName>
</protein>
<evidence type="ECO:0000313" key="2">
    <source>
        <dbReference type="Proteomes" id="UP000053780"/>
    </source>
</evidence>
<dbReference type="GO" id="GO:0008252">
    <property type="term" value="F:nucleotidase activity"/>
    <property type="evidence" value="ECO:0007669"/>
    <property type="project" value="TreeGrafter"/>
</dbReference>
<dbReference type="HOGENOM" id="CLU_059493_1_0_1"/>
<dbReference type="VEuPathDB" id="MicrosporidiaDB:NAPIS_ORF01338"/>
<gene>
    <name evidence="1" type="ORF">NAPIS_ORF01338</name>
</gene>
<dbReference type="OrthoDB" id="2195201at2759"/>
<proteinExistence type="predicted"/>
<accession>T0L0J8</accession>
<dbReference type="EMBL" id="KE647178">
    <property type="protein sequence ID" value="EQB61082.1"/>
    <property type="molecule type" value="Genomic_DNA"/>
</dbReference>
<keyword evidence="2" id="KW-1185">Reference proteome</keyword>
<name>T0L0J8_9MICR</name>
<dbReference type="SFLD" id="SFLDG01129">
    <property type="entry name" value="C1.5:_HAD__Beta-PGM__Phosphata"/>
    <property type="match status" value="1"/>
</dbReference>
<organism evidence="1 2">
    <name type="scientific">Vairimorpha apis BRL 01</name>
    <dbReference type="NCBI Taxonomy" id="1037528"/>
    <lineage>
        <taxon>Eukaryota</taxon>
        <taxon>Fungi</taxon>
        <taxon>Fungi incertae sedis</taxon>
        <taxon>Microsporidia</taxon>
        <taxon>Nosematidae</taxon>
        <taxon>Vairimorpha</taxon>
    </lineage>
</organism>